<organism evidence="7 8">
    <name type="scientific">Duncaniella muris</name>
    <dbReference type="NCBI Taxonomy" id="2094150"/>
    <lineage>
        <taxon>Bacteria</taxon>
        <taxon>Pseudomonadati</taxon>
        <taxon>Bacteroidota</taxon>
        <taxon>Bacteroidia</taxon>
        <taxon>Bacteroidales</taxon>
        <taxon>Muribaculaceae</taxon>
        <taxon>Duncaniella</taxon>
    </lineage>
</organism>
<evidence type="ECO:0000256" key="2">
    <source>
        <dbReference type="ARBA" id="ARBA00006706"/>
    </source>
</evidence>
<evidence type="ECO:0000313" key="8">
    <source>
        <dbReference type="Proteomes" id="UP000244905"/>
    </source>
</evidence>
<accession>A0A2V1ITG5</accession>
<sequence>MTAFADIRQSLQPELTRLDELISSSLDSSNTLMNQVIGTYLRHKGKQLRPMLVMLTARLFGGVNENVLTAAASVEILHNASLIHDDVVDDSSQRHGQETINAMWDNHVAVLVGDFFVSNALRLAARTADLRVINTIADLGKLLSLGEMDQIYNARYHELNEEAYFKVISHKTASLFVSCVAMGGYCTGADDESIEAMRRFAELFGLCFQIKDDIFDYFDSKAIGKPTGNDLREGKVTLPLLHALNSTTGPESEAMKALLRSGEPLSEEEIDCLIAFARANGGIEYAYATMQRLREEAAAILRRFDSPVTAHFLSLFDFIISREV</sequence>
<protein>
    <submittedName>
        <fullName evidence="7">Polyprenyl synthetase family protein</fullName>
    </submittedName>
</protein>
<evidence type="ECO:0000313" key="7">
    <source>
        <dbReference type="EMBL" id="PWB04175.1"/>
    </source>
</evidence>
<dbReference type="Proteomes" id="UP000244905">
    <property type="component" value="Unassembled WGS sequence"/>
</dbReference>
<keyword evidence="4" id="KW-0479">Metal-binding</keyword>
<dbReference type="InterPro" id="IPR033749">
    <property type="entry name" value="Polyprenyl_synt_CS"/>
</dbReference>
<dbReference type="InterPro" id="IPR000092">
    <property type="entry name" value="Polyprenyl_synt"/>
</dbReference>
<dbReference type="GeneID" id="82524936"/>
<reference evidence="8" key="1">
    <citation type="submission" date="2018-02" db="EMBL/GenBank/DDBJ databases">
        <authorList>
            <person name="Clavel T."/>
            <person name="Strowig T."/>
        </authorList>
    </citation>
    <scope>NUCLEOTIDE SEQUENCE [LARGE SCALE GENOMIC DNA]</scope>
    <source>
        <strain evidence="8">DSM 103720</strain>
    </source>
</reference>
<evidence type="ECO:0000256" key="6">
    <source>
        <dbReference type="RuleBase" id="RU004466"/>
    </source>
</evidence>
<dbReference type="AlphaFoldDB" id="A0A2V1ITG5"/>
<dbReference type="Pfam" id="PF00348">
    <property type="entry name" value="polyprenyl_synt"/>
    <property type="match status" value="1"/>
</dbReference>
<evidence type="ECO:0000256" key="3">
    <source>
        <dbReference type="ARBA" id="ARBA00022679"/>
    </source>
</evidence>
<dbReference type="RefSeq" id="WP_107031099.1">
    <property type="nucleotide sequence ID" value="NZ_CAPDHO010000039.1"/>
</dbReference>
<dbReference type="PROSITE" id="PS00444">
    <property type="entry name" value="POLYPRENYL_SYNTHASE_2"/>
    <property type="match status" value="1"/>
</dbReference>
<name>A0A2V1ITG5_9BACT</name>
<keyword evidence="8" id="KW-1185">Reference proteome</keyword>
<dbReference type="GO" id="GO:0046872">
    <property type="term" value="F:metal ion binding"/>
    <property type="evidence" value="ECO:0007669"/>
    <property type="project" value="UniProtKB-KW"/>
</dbReference>
<dbReference type="PANTHER" id="PTHR12001">
    <property type="entry name" value="GERANYLGERANYL PYROPHOSPHATE SYNTHASE"/>
    <property type="match status" value="1"/>
</dbReference>
<dbReference type="Gene3D" id="1.10.600.10">
    <property type="entry name" value="Farnesyl Diphosphate Synthase"/>
    <property type="match status" value="1"/>
</dbReference>
<keyword evidence="5" id="KW-0460">Magnesium</keyword>
<dbReference type="CDD" id="cd00685">
    <property type="entry name" value="Trans_IPPS_HT"/>
    <property type="match status" value="1"/>
</dbReference>
<dbReference type="SUPFAM" id="SSF48576">
    <property type="entry name" value="Terpenoid synthases"/>
    <property type="match status" value="1"/>
</dbReference>
<dbReference type="EMBL" id="PUEC01000002">
    <property type="protein sequence ID" value="PWB04175.1"/>
    <property type="molecule type" value="Genomic_DNA"/>
</dbReference>
<dbReference type="PANTHER" id="PTHR12001:SF69">
    <property type="entry name" value="ALL TRANS-POLYPRENYL-DIPHOSPHATE SYNTHASE PDSS1"/>
    <property type="match status" value="1"/>
</dbReference>
<evidence type="ECO:0000256" key="1">
    <source>
        <dbReference type="ARBA" id="ARBA00001946"/>
    </source>
</evidence>
<comment type="similarity">
    <text evidence="2 6">Belongs to the FPP/GGPP synthase family.</text>
</comment>
<dbReference type="InterPro" id="IPR008949">
    <property type="entry name" value="Isoprenoid_synthase_dom_sf"/>
</dbReference>
<dbReference type="SFLD" id="SFLDS00005">
    <property type="entry name" value="Isoprenoid_Synthase_Type_I"/>
    <property type="match status" value="1"/>
</dbReference>
<evidence type="ECO:0000256" key="4">
    <source>
        <dbReference type="ARBA" id="ARBA00022723"/>
    </source>
</evidence>
<comment type="caution">
    <text evidence="7">The sequence shown here is derived from an EMBL/GenBank/DDBJ whole genome shotgun (WGS) entry which is preliminary data.</text>
</comment>
<keyword evidence="3 6" id="KW-0808">Transferase</keyword>
<comment type="cofactor">
    <cofactor evidence="1">
        <name>Mg(2+)</name>
        <dbReference type="ChEBI" id="CHEBI:18420"/>
    </cofactor>
</comment>
<evidence type="ECO:0000256" key="5">
    <source>
        <dbReference type="ARBA" id="ARBA00022842"/>
    </source>
</evidence>
<proteinExistence type="inferred from homology"/>
<gene>
    <name evidence="7" type="ORF">C5O23_01050</name>
</gene>
<dbReference type="GO" id="GO:0004659">
    <property type="term" value="F:prenyltransferase activity"/>
    <property type="evidence" value="ECO:0007669"/>
    <property type="project" value="InterPro"/>
</dbReference>
<dbReference type="GO" id="GO:0008299">
    <property type="term" value="P:isoprenoid biosynthetic process"/>
    <property type="evidence" value="ECO:0007669"/>
    <property type="project" value="InterPro"/>
</dbReference>